<comment type="caution">
    <text evidence="2">The sequence shown here is derived from an EMBL/GenBank/DDBJ whole genome shotgun (WGS) entry which is preliminary data.</text>
</comment>
<dbReference type="AlphaFoldDB" id="A0AAW1V8W9"/>
<evidence type="ECO:0000259" key="1">
    <source>
        <dbReference type="PROSITE" id="PS50011"/>
    </source>
</evidence>
<protein>
    <recommendedName>
        <fullName evidence="1">Protein kinase domain-containing protein</fullName>
    </recommendedName>
</protein>
<gene>
    <name evidence="2" type="ORF">WA026_004786</name>
</gene>
<dbReference type="EMBL" id="JARQZJ010000122">
    <property type="protein sequence ID" value="KAK9889506.1"/>
    <property type="molecule type" value="Genomic_DNA"/>
</dbReference>
<sequence length="99" mass="11282">MKRLRDLAVPKHTITFDEVLEDGIFGQSFRGYYRGQKTVTIKATKDSASQRHVNLFLAEGTMLFGMDHKNVLSVLGVNTENPQQPLIIYPYISRGNLKR</sequence>
<evidence type="ECO:0000313" key="3">
    <source>
        <dbReference type="Proteomes" id="UP001431783"/>
    </source>
</evidence>
<organism evidence="2 3">
    <name type="scientific">Henosepilachna vigintioctopunctata</name>
    <dbReference type="NCBI Taxonomy" id="420089"/>
    <lineage>
        <taxon>Eukaryota</taxon>
        <taxon>Metazoa</taxon>
        <taxon>Ecdysozoa</taxon>
        <taxon>Arthropoda</taxon>
        <taxon>Hexapoda</taxon>
        <taxon>Insecta</taxon>
        <taxon>Pterygota</taxon>
        <taxon>Neoptera</taxon>
        <taxon>Endopterygota</taxon>
        <taxon>Coleoptera</taxon>
        <taxon>Polyphaga</taxon>
        <taxon>Cucujiformia</taxon>
        <taxon>Coccinelloidea</taxon>
        <taxon>Coccinellidae</taxon>
        <taxon>Epilachninae</taxon>
        <taxon>Epilachnini</taxon>
        <taxon>Henosepilachna</taxon>
    </lineage>
</organism>
<reference evidence="2 3" key="1">
    <citation type="submission" date="2023-03" db="EMBL/GenBank/DDBJ databases">
        <title>Genome insight into feeding habits of ladybird beetles.</title>
        <authorList>
            <person name="Li H.-S."/>
            <person name="Huang Y.-H."/>
            <person name="Pang H."/>
        </authorList>
    </citation>
    <scope>NUCLEOTIDE SEQUENCE [LARGE SCALE GENOMIC DNA]</scope>
    <source>
        <strain evidence="2">SYSU_2023b</strain>
        <tissue evidence="2">Whole body</tissue>
    </source>
</reference>
<dbReference type="Gene3D" id="3.30.200.20">
    <property type="entry name" value="Phosphorylase Kinase, domain 1"/>
    <property type="match status" value="1"/>
</dbReference>
<dbReference type="Pfam" id="PF07714">
    <property type="entry name" value="PK_Tyr_Ser-Thr"/>
    <property type="match status" value="1"/>
</dbReference>
<proteinExistence type="predicted"/>
<keyword evidence="3" id="KW-1185">Reference proteome</keyword>
<dbReference type="InterPro" id="IPR000719">
    <property type="entry name" value="Prot_kinase_dom"/>
</dbReference>
<dbReference type="GO" id="GO:0005524">
    <property type="term" value="F:ATP binding"/>
    <property type="evidence" value="ECO:0007669"/>
    <property type="project" value="InterPro"/>
</dbReference>
<dbReference type="GO" id="GO:0004672">
    <property type="term" value="F:protein kinase activity"/>
    <property type="evidence" value="ECO:0007669"/>
    <property type="project" value="InterPro"/>
</dbReference>
<dbReference type="InterPro" id="IPR001245">
    <property type="entry name" value="Ser-Thr/Tyr_kinase_cat_dom"/>
</dbReference>
<dbReference type="PANTHER" id="PTHR45631">
    <property type="entry name" value="OS07G0107800 PROTEIN-RELATED"/>
    <property type="match status" value="1"/>
</dbReference>
<feature type="domain" description="Protein kinase" evidence="1">
    <location>
        <begin position="14"/>
        <end position="99"/>
    </location>
</feature>
<accession>A0AAW1V8W9</accession>
<dbReference type="PROSITE" id="PS50011">
    <property type="entry name" value="PROTEIN_KINASE_DOM"/>
    <property type="match status" value="1"/>
</dbReference>
<dbReference type="SUPFAM" id="SSF56112">
    <property type="entry name" value="Protein kinase-like (PK-like)"/>
    <property type="match status" value="1"/>
</dbReference>
<evidence type="ECO:0000313" key="2">
    <source>
        <dbReference type="EMBL" id="KAK9889506.1"/>
    </source>
</evidence>
<dbReference type="PANTHER" id="PTHR45631:SF191">
    <property type="entry name" value="DI-GLUCOSE BINDING PROTEIN WITH LEUCINE-RICH REPEAT DOMAIN-CONTAINING PROTEIN"/>
    <property type="match status" value="1"/>
</dbReference>
<dbReference type="InterPro" id="IPR011009">
    <property type="entry name" value="Kinase-like_dom_sf"/>
</dbReference>
<name>A0AAW1V8W9_9CUCU</name>
<dbReference type="Proteomes" id="UP001431783">
    <property type="component" value="Unassembled WGS sequence"/>
</dbReference>